<sequence length="338" mass="38242">MSFLRRIVLGVPFLILFLQFGLSDVLVSDMEWAQYKDQYNKQYRTTDSYHRDLYSKRVKLVDEHNRLYSEGTVGFKMGLNEFSDIDQSLLFKYRTSISMPPEPNSDGITKTSDYKGYDEITEGIDWRQNGYISAVENQGTECLSCWAFSTSGVLEAHLAKKTSKLVPLSPKHLVDCVPYPNNGCYGGWVSVAFNYTRDHGIATKESYPYEPKKGDCRWNSTYSAGRLRSHVTLTSSDEKELAEVVFNIGPVAVSIDHLHEEFELYSGGILRIPACRSSKKDLTHSVLLVGFGTDPKWGDYWLIKNSYGTAWGESGYFKLARNANNMCGVATLPQYPLV</sequence>
<organism evidence="5 6">
    <name type="scientific">Drosophila suzukii</name>
    <name type="common">Spotted-wing drosophila fruit fly</name>
    <dbReference type="NCBI Taxonomy" id="28584"/>
    <lineage>
        <taxon>Eukaryota</taxon>
        <taxon>Metazoa</taxon>
        <taxon>Ecdysozoa</taxon>
        <taxon>Arthropoda</taxon>
        <taxon>Hexapoda</taxon>
        <taxon>Insecta</taxon>
        <taxon>Pterygota</taxon>
        <taxon>Neoptera</taxon>
        <taxon>Endopterygota</taxon>
        <taxon>Diptera</taxon>
        <taxon>Brachycera</taxon>
        <taxon>Muscomorpha</taxon>
        <taxon>Ephydroidea</taxon>
        <taxon>Drosophilidae</taxon>
        <taxon>Drosophila</taxon>
        <taxon>Sophophora</taxon>
    </lineage>
</organism>
<reference evidence="6" key="1">
    <citation type="submission" date="2025-08" db="UniProtKB">
        <authorList>
            <consortium name="RefSeq"/>
        </authorList>
    </citation>
    <scope>IDENTIFICATION</scope>
</reference>
<dbReference type="InterPro" id="IPR013128">
    <property type="entry name" value="Peptidase_C1A"/>
</dbReference>
<feature type="domain" description="Cathepsin propeptide inhibitor" evidence="4">
    <location>
        <begin position="32"/>
        <end position="90"/>
    </location>
</feature>
<dbReference type="PANTHER" id="PTHR12411">
    <property type="entry name" value="CYSTEINE PROTEASE FAMILY C1-RELATED"/>
    <property type="match status" value="1"/>
</dbReference>
<keyword evidence="5" id="KW-1185">Reference proteome</keyword>
<evidence type="ECO:0000256" key="1">
    <source>
        <dbReference type="ARBA" id="ARBA00008455"/>
    </source>
</evidence>
<dbReference type="GO" id="GO:0005768">
    <property type="term" value="C:endosome"/>
    <property type="evidence" value="ECO:0007669"/>
    <property type="project" value="UniProtKB-ARBA"/>
</dbReference>
<dbReference type="InterPro" id="IPR013201">
    <property type="entry name" value="Prot_inhib_I29"/>
</dbReference>
<accession>A0AB39ZHY0</accession>
<evidence type="ECO:0000259" key="4">
    <source>
        <dbReference type="SMART" id="SM00848"/>
    </source>
</evidence>
<evidence type="ECO:0000256" key="2">
    <source>
        <dbReference type="SAM" id="SignalP"/>
    </source>
</evidence>
<dbReference type="Gene3D" id="1.10.287.2250">
    <property type="match status" value="1"/>
</dbReference>
<dbReference type="InterPro" id="IPR039417">
    <property type="entry name" value="Peptidase_C1A_papain-like"/>
</dbReference>
<comment type="similarity">
    <text evidence="1">Belongs to the peptidase C1 family.</text>
</comment>
<feature type="domain" description="Peptidase C1A papain C-terminal" evidence="3">
    <location>
        <begin position="120"/>
        <end position="337"/>
    </location>
</feature>
<dbReference type="Pfam" id="PF00112">
    <property type="entry name" value="Peptidase_C1"/>
    <property type="match status" value="1"/>
</dbReference>
<dbReference type="SUPFAM" id="SSF54001">
    <property type="entry name" value="Cysteine proteinases"/>
    <property type="match status" value="1"/>
</dbReference>
<protein>
    <submittedName>
        <fullName evidence="6">Digestive cysteine proteinase 2</fullName>
    </submittedName>
</protein>
<dbReference type="Gene3D" id="2.40.50.170">
    <property type="entry name" value="Cysteine proteinases. Chain C"/>
    <property type="match status" value="1"/>
</dbReference>
<dbReference type="SMART" id="SM00645">
    <property type="entry name" value="Pept_C1"/>
    <property type="match status" value="1"/>
</dbReference>
<dbReference type="CDD" id="cd02248">
    <property type="entry name" value="Peptidase_C1A"/>
    <property type="match status" value="1"/>
</dbReference>
<dbReference type="GeneID" id="108014367"/>
<dbReference type="PRINTS" id="PR00705">
    <property type="entry name" value="PAPAIN"/>
</dbReference>
<dbReference type="GO" id="GO:0005767">
    <property type="term" value="C:secondary lysosome"/>
    <property type="evidence" value="ECO:0007669"/>
    <property type="project" value="UniProtKB-ARBA"/>
</dbReference>
<dbReference type="AlphaFoldDB" id="A0AB39ZHY0"/>
<keyword evidence="2" id="KW-0732">Signal</keyword>
<evidence type="ECO:0000313" key="6">
    <source>
        <dbReference type="RefSeq" id="XP_016935947.4"/>
    </source>
</evidence>
<dbReference type="Gene3D" id="3.90.70.10">
    <property type="entry name" value="Cysteine proteinases"/>
    <property type="match status" value="1"/>
</dbReference>
<dbReference type="GO" id="GO:0006508">
    <property type="term" value="P:proteolysis"/>
    <property type="evidence" value="ECO:0007669"/>
    <property type="project" value="UniProtKB-KW"/>
</dbReference>
<name>A0AB39ZHY0_DROSZ</name>
<dbReference type="Pfam" id="PF08246">
    <property type="entry name" value="Inhibitor_I29"/>
    <property type="match status" value="1"/>
</dbReference>
<proteinExistence type="inferred from homology"/>
<feature type="signal peptide" evidence="2">
    <location>
        <begin position="1"/>
        <end position="23"/>
    </location>
</feature>
<feature type="chain" id="PRO_5045708897" evidence="2">
    <location>
        <begin position="24"/>
        <end position="338"/>
    </location>
</feature>
<dbReference type="RefSeq" id="XP_016935947.4">
    <property type="nucleotide sequence ID" value="XM_017080458.4"/>
</dbReference>
<evidence type="ECO:0000313" key="5">
    <source>
        <dbReference type="Proteomes" id="UP001652628"/>
    </source>
</evidence>
<gene>
    <name evidence="6" type="primary">CtsL3</name>
</gene>
<dbReference type="SMART" id="SM00848">
    <property type="entry name" value="Inhibitor_I29"/>
    <property type="match status" value="1"/>
</dbReference>
<dbReference type="InterPro" id="IPR000668">
    <property type="entry name" value="Peptidase_C1A_C"/>
</dbReference>
<dbReference type="PROSITE" id="PS00639">
    <property type="entry name" value="THIOL_PROTEASE_HIS"/>
    <property type="match status" value="1"/>
</dbReference>
<dbReference type="InterPro" id="IPR038765">
    <property type="entry name" value="Papain-like_cys_pep_sf"/>
</dbReference>
<dbReference type="InterPro" id="IPR025660">
    <property type="entry name" value="Pept_his_AS"/>
</dbReference>
<dbReference type="GO" id="GO:0004197">
    <property type="term" value="F:cysteine-type endopeptidase activity"/>
    <property type="evidence" value="ECO:0007669"/>
    <property type="project" value="UniProtKB-EC"/>
</dbReference>
<evidence type="ECO:0000259" key="3">
    <source>
        <dbReference type="SMART" id="SM00645"/>
    </source>
</evidence>
<dbReference type="Proteomes" id="UP001652628">
    <property type="component" value="Chromosome 3"/>
</dbReference>